<evidence type="ECO:0000313" key="9">
    <source>
        <dbReference type="EMBL" id="SSC67690.1"/>
    </source>
</evidence>
<dbReference type="PROSITE" id="PS51354">
    <property type="entry name" value="GLUTAREDOXIN_2"/>
    <property type="match status" value="1"/>
</dbReference>
<dbReference type="GO" id="GO:0015038">
    <property type="term" value="F:glutathione disulfide oxidoreductase activity"/>
    <property type="evidence" value="ECO:0007669"/>
    <property type="project" value="UniProtKB-UniRule"/>
</dbReference>
<dbReference type="FunFam" id="3.40.30.10:FF:000018">
    <property type="entry name" value="Glutaredoxin"/>
    <property type="match status" value="1"/>
</dbReference>
<keyword evidence="4 7" id="KW-0249">Electron transport</keyword>
<dbReference type="InterPro" id="IPR011900">
    <property type="entry name" value="GRX_bact"/>
</dbReference>
<dbReference type="Proteomes" id="UP000254764">
    <property type="component" value="Unassembled WGS sequence"/>
</dbReference>
<keyword evidence="3 7" id="KW-0813">Transport</keyword>
<dbReference type="EMBL" id="UEYP01000005">
    <property type="protein sequence ID" value="SSC67690.1"/>
    <property type="molecule type" value="Genomic_DNA"/>
</dbReference>
<dbReference type="InterPro" id="IPR002109">
    <property type="entry name" value="Glutaredoxin"/>
</dbReference>
<sequence length="85" mass="9051">MASVTIYTRQGCGYCSRAKALLASKGVDFTEYDATGNPELRQEMIAKSNGGTTFPQIFIGDRHVGGCDDLHALDRAGKLDALLAA</sequence>
<keyword evidence="6 7" id="KW-0676">Redox-active center</keyword>
<comment type="function">
    <text evidence="1 7">Has a glutathione-disulfide oxidoreductase activity in the presence of NADPH and glutathione reductase. Reduces low molecular weight disulfides and proteins.</text>
</comment>
<dbReference type="InterPro" id="IPR036249">
    <property type="entry name" value="Thioredoxin-like_sf"/>
</dbReference>
<dbReference type="Gene3D" id="3.40.30.10">
    <property type="entry name" value="Glutaredoxin"/>
    <property type="match status" value="1"/>
</dbReference>
<dbReference type="NCBIfam" id="TIGR02181">
    <property type="entry name" value="GRX_bact"/>
    <property type="match status" value="1"/>
</dbReference>
<evidence type="ECO:0000256" key="5">
    <source>
        <dbReference type="ARBA" id="ARBA00023157"/>
    </source>
</evidence>
<keyword evidence="5" id="KW-1015">Disulfide bond</keyword>
<feature type="domain" description="Glutaredoxin" evidence="8">
    <location>
        <begin position="4"/>
        <end position="64"/>
    </location>
</feature>
<evidence type="ECO:0000256" key="3">
    <source>
        <dbReference type="ARBA" id="ARBA00022448"/>
    </source>
</evidence>
<keyword evidence="7" id="KW-0963">Cytoplasm</keyword>
<dbReference type="AlphaFoldDB" id="A0A376AJ30"/>
<organism evidence="9 10">
    <name type="scientific">Ciceribacter selenitireducens ATCC BAA-1503</name>
    <dbReference type="NCBI Taxonomy" id="1336235"/>
    <lineage>
        <taxon>Bacteria</taxon>
        <taxon>Pseudomonadati</taxon>
        <taxon>Pseudomonadota</taxon>
        <taxon>Alphaproteobacteria</taxon>
        <taxon>Hyphomicrobiales</taxon>
        <taxon>Rhizobiaceae</taxon>
        <taxon>Ciceribacter</taxon>
    </lineage>
</organism>
<evidence type="ECO:0000256" key="1">
    <source>
        <dbReference type="ARBA" id="ARBA00002549"/>
    </source>
</evidence>
<dbReference type="PANTHER" id="PTHR45694">
    <property type="entry name" value="GLUTAREDOXIN 2"/>
    <property type="match status" value="1"/>
</dbReference>
<dbReference type="InterPro" id="IPR014025">
    <property type="entry name" value="Glutaredoxin_subgr"/>
</dbReference>
<evidence type="ECO:0000256" key="4">
    <source>
        <dbReference type="ARBA" id="ARBA00022982"/>
    </source>
</evidence>
<dbReference type="PRINTS" id="PR00160">
    <property type="entry name" value="GLUTAREDOXIN"/>
</dbReference>
<name>A0A376AJ30_9HYPH</name>
<keyword evidence="10" id="KW-1185">Reference proteome</keyword>
<accession>A0A376AJ30</accession>
<dbReference type="GO" id="GO:0034599">
    <property type="term" value="P:cellular response to oxidative stress"/>
    <property type="evidence" value="ECO:0007669"/>
    <property type="project" value="TreeGrafter"/>
</dbReference>
<evidence type="ECO:0000256" key="7">
    <source>
        <dbReference type="RuleBase" id="RU364065"/>
    </source>
</evidence>
<dbReference type="GO" id="GO:0005737">
    <property type="term" value="C:cytoplasm"/>
    <property type="evidence" value="ECO:0007669"/>
    <property type="project" value="TreeGrafter"/>
</dbReference>
<dbReference type="CDD" id="cd03418">
    <property type="entry name" value="GRX_GRXb_1_3_like"/>
    <property type="match status" value="1"/>
</dbReference>
<reference evidence="10" key="1">
    <citation type="submission" date="2018-07" db="EMBL/GenBank/DDBJ databases">
        <authorList>
            <person name="Peiro R."/>
            <person name="Begona"/>
            <person name="Cbmso G."/>
            <person name="Lopez M."/>
            <person name="Gonzalez S."/>
        </authorList>
    </citation>
    <scope>NUCLEOTIDE SEQUENCE [LARGE SCALE GENOMIC DNA]</scope>
</reference>
<protein>
    <recommendedName>
        <fullName evidence="7">Glutaredoxin</fullName>
    </recommendedName>
</protein>
<dbReference type="GO" id="GO:0045454">
    <property type="term" value="P:cell redox homeostasis"/>
    <property type="evidence" value="ECO:0007669"/>
    <property type="project" value="InterPro"/>
</dbReference>
<dbReference type="SUPFAM" id="SSF52833">
    <property type="entry name" value="Thioredoxin-like"/>
    <property type="match status" value="1"/>
</dbReference>
<dbReference type="PANTHER" id="PTHR45694:SF18">
    <property type="entry name" value="GLUTAREDOXIN-1-RELATED"/>
    <property type="match status" value="1"/>
</dbReference>
<evidence type="ECO:0000259" key="8">
    <source>
        <dbReference type="Pfam" id="PF00462"/>
    </source>
</evidence>
<evidence type="ECO:0000256" key="2">
    <source>
        <dbReference type="ARBA" id="ARBA00007787"/>
    </source>
</evidence>
<evidence type="ECO:0000313" key="10">
    <source>
        <dbReference type="Proteomes" id="UP000254764"/>
    </source>
</evidence>
<dbReference type="STRING" id="1336235.GCA_000518785_04289"/>
<evidence type="ECO:0000256" key="6">
    <source>
        <dbReference type="ARBA" id="ARBA00023284"/>
    </source>
</evidence>
<dbReference type="OrthoDB" id="9814618at2"/>
<dbReference type="RefSeq" id="WP_115670256.1">
    <property type="nucleotide sequence ID" value="NZ_UEYP01000005.1"/>
</dbReference>
<gene>
    <name evidence="9" type="ORF">RHIZ70_3398</name>
</gene>
<proteinExistence type="inferred from homology"/>
<comment type="similarity">
    <text evidence="2 7">Belongs to the glutaredoxin family.</text>
</comment>
<dbReference type="Pfam" id="PF00462">
    <property type="entry name" value="Glutaredoxin"/>
    <property type="match status" value="1"/>
</dbReference>